<protein>
    <submittedName>
        <fullName evidence="2">Uncharacterized protein</fullName>
    </submittedName>
</protein>
<name>A0AAD3TJU1_NEPGR</name>
<keyword evidence="1" id="KW-1133">Transmembrane helix</keyword>
<dbReference type="AlphaFoldDB" id="A0AAD3TJU1"/>
<keyword evidence="1" id="KW-0472">Membrane</keyword>
<comment type="caution">
    <text evidence="2">The sequence shown here is derived from an EMBL/GenBank/DDBJ whole genome shotgun (WGS) entry which is preliminary data.</text>
</comment>
<organism evidence="2 3">
    <name type="scientific">Nepenthes gracilis</name>
    <name type="common">Slender pitcher plant</name>
    <dbReference type="NCBI Taxonomy" id="150966"/>
    <lineage>
        <taxon>Eukaryota</taxon>
        <taxon>Viridiplantae</taxon>
        <taxon>Streptophyta</taxon>
        <taxon>Embryophyta</taxon>
        <taxon>Tracheophyta</taxon>
        <taxon>Spermatophyta</taxon>
        <taxon>Magnoliopsida</taxon>
        <taxon>eudicotyledons</taxon>
        <taxon>Gunneridae</taxon>
        <taxon>Pentapetalae</taxon>
        <taxon>Caryophyllales</taxon>
        <taxon>Nepenthaceae</taxon>
        <taxon>Nepenthes</taxon>
    </lineage>
</organism>
<dbReference type="Proteomes" id="UP001279734">
    <property type="component" value="Unassembled WGS sequence"/>
</dbReference>
<dbReference type="EMBL" id="BSYO01000039">
    <property type="protein sequence ID" value="GMH31203.1"/>
    <property type="molecule type" value="Genomic_DNA"/>
</dbReference>
<accession>A0AAD3TJU1</accession>
<keyword evidence="1" id="KW-0812">Transmembrane</keyword>
<feature type="transmembrane region" description="Helical" evidence="1">
    <location>
        <begin position="79"/>
        <end position="102"/>
    </location>
</feature>
<evidence type="ECO:0000313" key="2">
    <source>
        <dbReference type="EMBL" id="GMH31203.1"/>
    </source>
</evidence>
<feature type="transmembrane region" description="Helical" evidence="1">
    <location>
        <begin position="46"/>
        <end position="67"/>
    </location>
</feature>
<reference evidence="2" key="1">
    <citation type="submission" date="2023-05" db="EMBL/GenBank/DDBJ databases">
        <title>Nepenthes gracilis genome sequencing.</title>
        <authorList>
            <person name="Fukushima K."/>
        </authorList>
    </citation>
    <scope>NUCLEOTIDE SEQUENCE</scope>
    <source>
        <strain evidence="2">SING2019-196</strain>
    </source>
</reference>
<keyword evidence="3" id="KW-1185">Reference proteome</keyword>
<feature type="transmembrane region" description="Helical" evidence="1">
    <location>
        <begin position="9"/>
        <end position="26"/>
    </location>
</feature>
<proteinExistence type="predicted"/>
<evidence type="ECO:0000313" key="3">
    <source>
        <dbReference type="Proteomes" id="UP001279734"/>
    </source>
</evidence>
<evidence type="ECO:0000256" key="1">
    <source>
        <dbReference type="SAM" id="Phobius"/>
    </source>
</evidence>
<sequence length="108" mass="11732">MPRISMEEAITVVAFVSVFLLLKLPMEKIDGNPVPTVIFKDRPPHFHAFVLLLVFSFSGGLMAISLRPLYPKIAVYCRYMAVLSITGAASIFSGLAIVGLLAPRLASP</sequence>
<gene>
    <name evidence="2" type="ORF">Nepgr_033046</name>
</gene>